<dbReference type="EMBL" id="KQ485233">
    <property type="protein sequence ID" value="KYP32530.1"/>
    <property type="molecule type" value="Genomic_DNA"/>
</dbReference>
<organism evidence="6 7">
    <name type="scientific">Cajanus cajan</name>
    <name type="common">Pigeon pea</name>
    <name type="synonym">Cajanus indicus</name>
    <dbReference type="NCBI Taxonomy" id="3821"/>
    <lineage>
        <taxon>Eukaryota</taxon>
        <taxon>Viridiplantae</taxon>
        <taxon>Streptophyta</taxon>
        <taxon>Embryophyta</taxon>
        <taxon>Tracheophyta</taxon>
        <taxon>Spermatophyta</taxon>
        <taxon>Magnoliopsida</taxon>
        <taxon>eudicotyledons</taxon>
        <taxon>Gunneridae</taxon>
        <taxon>Pentapetalae</taxon>
        <taxon>rosids</taxon>
        <taxon>fabids</taxon>
        <taxon>Fabales</taxon>
        <taxon>Fabaceae</taxon>
        <taxon>Papilionoideae</taxon>
        <taxon>50 kb inversion clade</taxon>
        <taxon>NPAAA clade</taxon>
        <taxon>indigoferoid/millettioid clade</taxon>
        <taxon>Phaseoleae</taxon>
        <taxon>Cajanus</taxon>
    </lineage>
</organism>
<reference evidence="6" key="1">
    <citation type="journal article" date="2012" name="Nat. Biotechnol.">
        <title>Draft genome sequence of pigeonpea (Cajanus cajan), an orphan legume crop of resource-poor farmers.</title>
        <authorList>
            <person name="Varshney R.K."/>
            <person name="Chen W."/>
            <person name="Li Y."/>
            <person name="Bharti A.K."/>
            <person name="Saxena R.K."/>
            <person name="Schlueter J.A."/>
            <person name="Donoghue M.T."/>
            <person name="Azam S."/>
            <person name="Fan G."/>
            <person name="Whaley A.M."/>
            <person name="Farmer A.D."/>
            <person name="Sheridan J."/>
            <person name="Iwata A."/>
            <person name="Tuteja R."/>
            <person name="Penmetsa R.V."/>
            <person name="Wu W."/>
            <person name="Upadhyaya H.D."/>
            <person name="Yang S.P."/>
            <person name="Shah T."/>
            <person name="Saxena K.B."/>
            <person name="Michael T."/>
            <person name="McCombie W.R."/>
            <person name="Yang B."/>
            <person name="Zhang G."/>
            <person name="Yang H."/>
            <person name="Wang J."/>
            <person name="Spillane C."/>
            <person name="Cook D.R."/>
            <person name="May G.D."/>
            <person name="Xu X."/>
            <person name="Jackson S.A."/>
        </authorList>
    </citation>
    <scope>NUCLEOTIDE SEQUENCE [LARGE SCALE GENOMIC DNA]</scope>
</reference>
<keyword evidence="5" id="KW-0539">Nucleus</keyword>
<dbReference type="Gramene" id="C.cajan_44075.t">
    <property type="protein sequence ID" value="C.cajan_44075.t"/>
    <property type="gene ID" value="C.cajan_44075"/>
</dbReference>
<protein>
    <submittedName>
        <fullName evidence="6">AC transposase</fullName>
    </submittedName>
</protein>
<dbReference type="GO" id="GO:0005634">
    <property type="term" value="C:nucleus"/>
    <property type="evidence" value="ECO:0007669"/>
    <property type="project" value="UniProtKB-SubCell"/>
</dbReference>
<comment type="subcellular location">
    <subcellularLocation>
        <location evidence="1">Nucleus</location>
    </subcellularLocation>
</comment>
<sequence>MRCCAHILNLVVNDGLRELTDSIASIRNSVRFKKCIDFAGISSNNLVFLDVLTRWNSTYIMLEAVEKFQLTFEKLEFEDSIYFLIGALTDGVPIFQLISSLKEASLDVEFVQCQGAVSSPHPEIH</sequence>
<dbReference type="Proteomes" id="UP000075243">
    <property type="component" value="Unassembled WGS sequence"/>
</dbReference>
<keyword evidence="4" id="KW-0862">Zinc</keyword>
<name>A0A151QQE1_CAJCA</name>
<dbReference type="PANTHER" id="PTHR46481">
    <property type="entry name" value="ZINC FINGER BED DOMAIN-CONTAINING PROTEIN 4"/>
    <property type="match status" value="1"/>
</dbReference>
<dbReference type="AlphaFoldDB" id="A0A151QQE1"/>
<dbReference type="InterPro" id="IPR052035">
    <property type="entry name" value="ZnF_BED_domain_contain"/>
</dbReference>
<dbReference type="InterPro" id="IPR012337">
    <property type="entry name" value="RNaseH-like_sf"/>
</dbReference>
<evidence type="ECO:0000256" key="3">
    <source>
        <dbReference type="ARBA" id="ARBA00022771"/>
    </source>
</evidence>
<keyword evidence="7" id="KW-1185">Reference proteome</keyword>
<evidence type="ECO:0000313" key="7">
    <source>
        <dbReference type="Proteomes" id="UP000075243"/>
    </source>
</evidence>
<dbReference type="PANTHER" id="PTHR46481:SF10">
    <property type="entry name" value="ZINC FINGER BED DOMAIN-CONTAINING PROTEIN 39"/>
    <property type="match status" value="1"/>
</dbReference>
<evidence type="ECO:0000256" key="5">
    <source>
        <dbReference type="ARBA" id="ARBA00023242"/>
    </source>
</evidence>
<dbReference type="GO" id="GO:0008270">
    <property type="term" value="F:zinc ion binding"/>
    <property type="evidence" value="ECO:0007669"/>
    <property type="project" value="UniProtKB-KW"/>
</dbReference>
<dbReference type="SUPFAM" id="SSF53098">
    <property type="entry name" value="Ribonuclease H-like"/>
    <property type="match status" value="1"/>
</dbReference>
<keyword evidence="3" id="KW-0863">Zinc-finger</keyword>
<keyword evidence="2" id="KW-0479">Metal-binding</keyword>
<gene>
    <name evidence="6" type="ORF">KK1_046769</name>
</gene>
<evidence type="ECO:0000313" key="6">
    <source>
        <dbReference type="EMBL" id="KYP32530.1"/>
    </source>
</evidence>
<evidence type="ECO:0000256" key="1">
    <source>
        <dbReference type="ARBA" id="ARBA00004123"/>
    </source>
</evidence>
<dbReference type="STRING" id="3821.A0A151QQE1"/>
<evidence type="ECO:0000256" key="4">
    <source>
        <dbReference type="ARBA" id="ARBA00022833"/>
    </source>
</evidence>
<evidence type="ECO:0000256" key="2">
    <source>
        <dbReference type="ARBA" id="ARBA00022723"/>
    </source>
</evidence>
<proteinExistence type="predicted"/>
<accession>A0A151QQE1</accession>